<dbReference type="PROSITE" id="PS50109">
    <property type="entry name" value="HIS_KIN"/>
    <property type="match status" value="1"/>
</dbReference>
<dbReference type="AlphaFoldDB" id="A0A3B0WDA4"/>
<proteinExistence type="predicted"/>
<dbReference type="InterPro" id="IPR004358">
    <property type="entry name" value="Sig_transdc_His_kin-like_C"/>
</dbReference>
<keyword evidence="5" id="KW-0902">Two-component regulatory system</keyword>
<feature type="domain" description="Histidine kinase" evidence="6">
    <location>
        <begin position="1"/>
        <end position="175"/>
    </location>
</feature>
<dbReference type="PRINTS" id="PR00344">
    <property type="entry name" value="BCTRLSENSOR"/>
</dbReference>
<dbReference type="InterPro" id="IPR036890">
    <property type="entry name" value="HATPase_C_sf"/>
</dbReference>
<sequence>VRINKIVKSTKRMAHFEDDFISCDLNTIINDALTLAYSQIKYDMEVQLDLAPDIPEFQGMPQELGQVFINLIINARDAVKEKGLAKKDGLLKISSRYNAKADQLEACFEDNGIGIKEESISKVFDPFFTTKGLGQGTGLGLNLSHLIVEAHGGHIDIKSVYGEGSCFTVILKATATNYPGKGKKLKKVR</sequence>
<dbReference type="InterPro" id="IPR003594">
    <property type="entry name" value="HATPase_dom"/>
</dbReference>
<dbReference type="Gene3D" id="3.30.565.10">
    <property type="entry name" value="Histidine kinase-like ATPase, C-terminal domain"/>
    <property type="match status" value="1"/>
</dbReference>
<keyword evidence="3" id="KW-0418">Kinase</keyword>
<name>A0A3B0WDA4_9ZZZZ</name>
<gene>
    <name evidence="7" type="ORF">MNBD_DELTA04-1538</name>
</gene>
<dbReference type="PANTHER" id="PTHR43065">
    <property type="entry name" value="SENSOR HISTIDINE KINASE"/>
    <property type="match status" value="1"/>
</dbReference>
<reference evidence="7" key="1">
    <citation type="submission" date="2018-06" db="EMBL/GenBank/DDBJ databases">
        <authorList>
            <person name="Zhirakovskaya E."/>
        </authorList>
    </citation>
    <scope>NUCLEOTIDE SEQUENCE</scope>
</reference>
<keyword evidence="1" id="KW-0808">Transferase</keyword>
<keyword evidence="2" id="KW-0547">Nucleotide-binding</keyword>
<dbReference type="EMBL" id="UOEY01000130">
    <property type="protein sequence ID" value="VAW41614.1"/>
    <property type="molecule type" value="Genomic_DNA"/>
</dbReference>
<feature type="non-terminal residue" evidence="7">
    <location>
        <position position="1"/>
    </location>
</feature>
<evidence type="ECO:0000256" key="3">
    <source>
        <dbReference type="ARBA" id="ARBA00022777"/>
    </source>
</evidence>
<protein>
    <recommendedName>
        <fullName evidence="6">Histidine kinase domain-containing protein</fullName>
    </recommendedName>
</protein>
<keyword evidence="4" id="KW-0067">ATP-binding</keyword>
<evidence type="ECO:0000256" key="1">
    <source>
        <dbReference type="ARBA" id="ARBA00022679"/>
    </source>
</evidence>
<dbReference type="SMART" id="SM00387">
    <property type="entry name" value="HATPase_c"/>
    <property type="match status" value="1"/>
</dbReference>
<accession>A0A3B0WDA4</accession>
<dbReference type="GO" id="GO:0000160">
    <property type="term" value="P:phosphorelay signal transduction system"/>
    <property type="evidence" value="ECO:0007669"/>
    <property type="project" value="UniProtKB-KW"/>
</dbReference>
<evidence type="ECO:0000313" key="7">
    <source>
        <dbReference type="EMBL" id="VAW41614.1"/>
    </source>
</evidence>
<dbReference type="PANTHER" id="PTHR43065:SF46">
    <property type="entry name" value="C4-DICARBOXYLATE TRANSPORT SENSOR PROTEIN DCTB"/>
    <property type="match status" value="1"/>
</dbReference>
<evidence type="ECO:0000256" key="5">
    <source>
        <dbReference type="ARBA" id="ARBA00023012"/>
    </source>
</evidence>
<organism evidence="7">
    <name type="scientific">hydrothermal vent metagenome</name>
    <dbReference type="NCBI Taxonomy" id="652676"/>
    <lineage>
        <taxon>unclassified sequences</taxon>
        <taxon>metagenomes</taxon>
        <taxon>ecological metagenomes</taxon>
    </lineage>
</organism>
<dbReference type="SUPFAM" id="SSF55874">
    <property type="entry name" value="ATPase domain of HSP90 chaperone/DNA topoisomerase II/histidine kinase"/>
    <property type="match status" value="1"/>
</dbReference>
<dbReference type="Pfam" id="PF02518">
    <property type="entry name" value="HATPase_c"/>
    <property type="match status" value="1"/>
</dbReference>
<evidence type="ECO:0000256" key="4">
    <source>
        <dbReference type="ARBA" id="ARBA00022840"/>
    </source>
</evidence>
<evidence type="ECO:0000259" key="6">
    <source>
        <dbReference type="PROSITE" id="PS50109"/>
    </source>
</evidence>
<dbReference type="GO" id="GO:0016301">
    <property type="term" value="F:kinase activity"/>
    <property type="evidence" value="ECO:0007669"/>
    <property type="project" value="UniProtKB-KW"/>
</dbReference>
<dbReference type="GO" id="GO:0005524">
    <property type="term" value="F:ATP binding"/>
    <property type="evidence" value="ECO:0007669"/>
    <property type="project" value="UniProtKB-KW"/>
</dbReference>
<evidence type="ECO:0000256" key="2">
    <source>
        <dbReference type="ARBA" id="ARBA00022741"/>
    </source>
</evidence>
<dbReference type="InterPro" id="IPR005467">
    <property type="entry name" value="His_kinase_dom"/>
</dbReference>